<feature type="transmembrane region" description="Helical" evidence="6">
    <location>
        <begin position="381"/>
        <end position="402"/>
    </location>
</feature>
<comment type="similarity">
    <text evidence="2">Belongs to the major facilitator superfamily.</text>
</comment>
<dbReference type="STRING" id="683960.A0A1E3P5A6"/>
<organism evidence="8 9">
    <name type="scientific">Wickerhamomyces anomalus (strain ATCC 58044 / CBS 1984 / NCYC 433 / NRRL Y-366-8)</name>
    <name type="common">Yeast</name>
    <name type="synonym">Hansenula anomala</name>
    <dbReference type="NCBI Taxonomy" id="683960"/>
    <lineage>
        <taxon>Eukaryota</taxon>
        <taxon>Fungi</taxon>
        <taxon>Dikarya</taxon>
        <taxon>Ascomycota</taxon>
        <taxon>Saccharomycotina</taxon>
        <taxon>Saccharomycetes</taxon>
        <taxon>Phaffomycetales</taxon>
        <taxon>Wickerhamomycetaceae</taxon>
        <taxon>Wickerhamomyces</taxon>
    </lineage>
</organism>
<dbReference type="Gene3D" id="1.20.1250.20">
    <property type="entry name" value="MFS general substrate transporter like domains"/>
    <property type="match status" value="1"/>
</dbReference>
<dbReference type="Proteomes" id="UP000094112">
    <property type="component" value="Unassembled WGS sequence"/>
</dbReference>
<dbReference type="Gene3D" id="1.20.1720.10">
    <property type="entry name" value="Multidrug resistance protein D"/>
    <property type="match status" value="1"/>
</dbReference>
<proteinExistence type="inferred from homology"/>
<reference evidence="8 9" key="1">
    <citation type="journal article" date="2016" name="Proc. Natl. Acad. Sci. U.S.A.">
        <title>Comparative genomics of biotechnologically important yeasts.</title>
        <authorList>
            <person name="Riley R."/>
            <person name="Haridas S."/>
            <person name="Wolfe K.H."/>
            <person name="Lopes M.R."/>
            <person name="Hittinger C.T."/>
            <person name="Goeker M."/>
            <person name="Salamov A.A."/>
            <person name="Wisecaver J.H."/>
            <person name="Long T.M."/>
            <person name="Calvey C.H."/>
            <person name="Aerts A.L."/>
            <person name="Barry K.W."/>
            <person name="Choi C."/>
            <person name="Clum A."/>
            <person name="Coughlan A.Y."/>
            <person name="Deshpande S."/>
            <person name="Douglass A.P."/>
            <person name="Hanson S.J."/>
            <person name="Klenk H.-P."/>
            <person name="LaButti K.M."/>
            <person name="Lapidus A."/>
            <person name="Lindquist E.A."/>
            <person name="Lipzen A.M."/>
            <person name="Meier-Kolthoff J.P."/>
            <person name="Ohm R.A."/>
            <person name="Otillar R.P."/>
            <person name="Pangilinan J.L."/>
            <person name="Peng Y."/>
            <person name="Rokas A."/>
            <person name="Rosa C.A."/>
            <person name="Scheuner C."/>
            <person name="Sibirny A.A."/>
            <person name="Slot J.C."/>
            <person name="Stielow J.B."/>
            <person name="Sun H."/>
            <person name="Kurtzman C.P."/>
            <person name="Blackwell M."/>
            <person name="Grigoriev I.V."/>
            <person name="Jeffries T.W."/>
        </authorList>
    </citation>
    <scope>NUCLEOTIDE SEQUENCE [LARGE SCALE GENOMIC DNA]</scope>
    <source>
        <strain evidence="9">ATCC 58044 / CBS 1984 / NCYC 433 / NRRL Y-366-8</strain>
    </source>
</reference>
<dbReference type="PROSITE" id="PS50850">
    <property type="entry name" value="MFS"/>
    <property type="match status" value="1"/>
</dbReference>
<dbReference type="GO" id="GO:0000329">
    <property type="term" value="C:fungal-type vacuole membrane"/>
    <property type="evidence" value="ECO:0007669"/>
    <property type="project" value="EnsemblFungi"/>
</dbReference>
<dbReference type="PANTHER" id="PTHR23501">
    <property type="entry name" value="MAJOR FACILITATOR SUPERFAMILY"/>
    <property type="match status" value="1"/>
</dbReference>
<dbReference type="InterPro" id="IPR011701">
    <property type="entry name" value="MFS"/>
</dbReference>
<feature type="transmembrane region" description="Helical" evidence="6">
    <location>
        <begin position="450"/>
        <end position="472"/>
    </location>
</feature>
<dbReference type="GO" id="GO:0090517">
    <property type="term" value="P:L-lysine transmembrane import into vacuole"/>
    <property type="evidence" value="ECO:0007669"/>
    <property type="project" value="EnsemblFungi"/>
</dbReference>
<evidence type="ECO:0000256" key="4">
    <source>
        <dbReference type="ARBA" id="ARBA00022989"/>
    </source>
</evidence>
<evidence type="ECO:0000256" key="6">
    <source>
        <dbReference type="SAM" id="Phobius"/>
    </source>
</evidence>
<feature type="transmembrane region" description="Helical" evidence="6">
    <location>
        <begin position="414"/>
        <end position="438"/>
    </location>
</feature>
<feature type="transmembrane region" description="Helical" evidence="6">
    <location>
        <begin position="218"/>
        <end position="241"/>
    </location>
</feature>
<dbReference type="GO" id="GO:0110101">
    <property type="term" value="P:L-valine transmembrane import into vacuole"/>
    <property type="evidence" value="ECO:0007669"/>
    <property type="project" value="EnsemblFungi"/>
</dbReference>
<evidence type="ECO:0000259" key="7">
    <source>
        <dbReference type="PROSITE" id="PS50850"/>
    </source>
</evidence>
<protein>
    <recommendedName>
        <fullName evidence="7">Major facilitator superfamily (MFS) profile domain-containing protein</fullName>
    </recommendedName>
</protein>
<keyword evidence="4 6" id="KW-1133">Transmembrane helix</keyword>
<evidence type="ECO:0000256" key="1">
    <source>
        <dbReference type="ARBA" id="ARBA00004141"/>
    </source>
</evidence>
<dbReference type="InterPro" id="IPR036259">
    <property type="entry name" value="MFS_trans_sf"/>
</dbReference>
<keyword evidence="3 6" id="KW-0812">Transmembrane</keyword>
<evidence type="ECO:0000256" key="2">
    <source>
        <dbReference type="ARBA" id="ARBA00008335"/>
    </source>
</evidence>
<feature type="transmembrane region" description="Helical" evidence="6">
    <location>
        <begin position="132"/>
        <end position="152"/>
    </location>
</feature>
<sequence>MTGNRKLSTTESVLLLASEDVSDYRRAYRNQNEDRLLNSDAENNETIEEEEADDHDISILKIKNLFQIEVSLLLNVLLAAFDGTITASTYTIIGSEFNAVNLGSWITTSYLITSTSFQPLYGSFSDIFGRRVCYFFATTIFALGCIGCSMSQNIFQLFFARSITGIGGGGLVTLATVINSDIIPSAKRGLFQGFQNILVGIGSILGAALGGFISEQIGWRYCFLVQVPISLTGLLFGIFYIENQTEFDHEKGIKDIDIEGSILLVVGLTSQLLALNTSSVSLTILSFVILIVFIKIEFNTVKIPIIPFKQIHGTSNYLVLFISILTGFANFAYIFILPLLFQIVLGDSPSKAGLRLGIPSLFTSVGSLLTAYFMNKDVSNLVYLVHFGVFLIGFGNLLALFISPRIPDKMLNFLLIAANTGQGMSNPALLFTFILNFTKRLQASSTSTLYLFRSIGNVWGVATISIIIQFFLKNELVRNFENSDLNEDEINKVIFKVLRSISYIQKLPDSIKETVSTSYETSIRKAQIVSTLICVFCFTLCVLRDYVLTKKETAKLTP</sequence>
<evidence type="ECO:0000313" key="9">
    <source>
        <dbReference type="Proteomes" id="UP000094112"/>
    </source>
</evidence>
<feature type="transmembrane region" description="Helical" evidence="6">
    <location>
        <begin position="72"/>
        <end position="93"/>
    </location>
</feature>
<feature type="domain" description="Major facilitator superfamily (MFS) profile" evidence="7">
    <location>
        <begin position="68"/>
        <end position="553"/>
    </location>
</feature>
<evidence type="ECO:0000313" key="8">
    <source>
        <dbReference type="EMBL" id="ODQ60498.1"/>
    </source>
</evidence>
<gene>
    <name evidence="8" type="ORF">WICANDRAFT_100611</name>
</gene>
<name>A0A1E3P5A6_WICAA</name>
<dbReference type="CDD" id="cd17502">
    <property type="entry name" value="MFS_Azr1_MDR_like"/>
    <property type="match status" value="1"/>
</dbReference>
<feature type="transmembrane region" description="Helical" evidence="6">
    <location>
        <begin position="190"/>
        <end position="212"/>
    </location>
</feature>
<dbReference type="EMBL" id="KV454210">
    <property type="protein sequence ID" value="ODQ60498.1"/>
    <property type="molecule type" value="Genomic_DNA"/>
</dbReference>
<feature type="transmembrane region" description="Helical" evidence="6">
    <location>
        <begin position="158"/>
        <end position="178"/>
    </location>
</feature>
<dbReference type="GeneID" id="30197546"/>
<dbReference type="GO" id="GO:0090518">
    <property type="term" value="P:L-arginine transmembrane import into vacuole"/>
    <property type="evidence" value="ECO:0007669"/>
    <property type="project" value="EnsemblFungi"/>
</dbReference>
<comment type="subcellular location">
    <subcellularLocation>
        <location evidence="1">Membrane</location>
        <topology evidence="1">Multi-pass membrane protein</topology>
    </subcellularLocation>
</comment>
<dbReference type="GO" id="GO:0090513">
    <property type="term" value="P:L-histidine transmembrane import into vacuole"/>
    <property type="evidence" value="ECO:0007669"/>
    <property type="project" value="EnsemblFungi"/>
</dbReference>
<feature type="transmembrane region" description="Helical" evidence="6">
    <location>
        <begin position="279"/>
        <end position="296"/>
    </location>
</feature>
<feature type="transmembrane region" description="Helical" evidence="6">
    <location>
        <begin position="528"/>
        <end position="547"/>
    </location>
</feature>
<dbReference type="GO" id="GO:0015174">
    <property type="term" value="F:basic amino acid transmembrane transporter activity"/>
    <property type="evidence" value="ECO:0007669"/>
    <property type="project" value="TreeGrafter"/>
</dbReference>
<dbReference type="SUPFAM" id="SSF103473">
    <property type="entry name" value="MFS general substrate transporter"/>
    <property type="match status" value="1"/>
</dbReference>
<keyword evidence="5 6" id="KW-0472">Membrane</keyword>
<dbReference type="RefSeq" id="XP_019039705.1">
    <property type="nucleotide sequence ID" value="XM_019180300.1"/>
</dbReference>
<dbReference type="InterPro" id="IPR020846">
    <property type="entry name" value="MFS_dom"/>
</dbReference>
<dbReference type="PANTHER" id="PTHR23501:SF81">
    <property type="entry name" value="VACUOLAR BASIC AMINO ACID TRANSPORTER 2"/>
    <property type="match status" value="1"/>
</dbReference>
<dbReference type="AlphaFoldDB" id="A0A1E3P5A6"/>
<accession>A0A1E3P5A6</accession>
<keyword evidence="9" id="KW-1185">Reference proteome</keyword>
<evidence type="ECO:0000256" key="3">
    <source>
        <dbReference type="ARBA" id="ARBA00022692"/>
    </source>
</evidence>
<evidence type="ECO:0000256" key="5">
    <source>
        <dbReference type="ARBA" id="ARBA00023136"/>
    </source>
</evidence>
<feature type="transmembrane region" description="Helical" evidence="6">
    <location>
        <begin position="356"/>
        <end position="374"/>
    </location>
</feature>
<dbReference type="GO" id="GO:1990591">
    <property type="term" value="P:asparagine transmembrane import into vacuole"/>
    <property type="evidence" value="ECO:0007669"/>
    <property type="project" value="EnsemblFungi"/>
</dbReference>
<dbReference type="OrthoDB" id="6770063at2759"/>
<dbReference type="Pfam" id="PF07690">
    <property type="entry name" value="MFS_1"/>
    <property type="match status" value="1"/>
</dbReference>
<feature type="transmembrane region" description="Helical" evidence="6">
    <location>
        <begin position="317"/>
        <end position="344"/>
    </location>
</feature>